<dbReference type="InterPro" id="IPR002481">
    <property type="entry name" value="FUR"/>
</dbReference>
<reference evidence="12 13" key="1">
    <citation type="submission" date="2018-12" db="EMBL/GenBank/DDBJ databases">
        <title>Complete Genome Sequence of Glutamicibacter creatinolyticus strain LGCM259,isolated from an abscess of a 12-year-old mare in Italy.</title>
        <authorList>
            <person name="Santos R.G."/>
            <person name="Silva A.L."/>
            <person name="Seyffert N."/>
            <person name="Castro T.L.P."/>
            <person name="Attili A.R."/>
            <person name="Rifici C."/>
            <person name="Mazzullo G."/>
            <person name="Brenig B."/>
            <person name="Venanzi F."/>
            <person name="Azevedo V."/>
        </authorList>
    </citation>
    <scope>NUCLEOTIDE SEQUENCE [LARGE SCALE GENOMIC DNA]</scope>
    <source>
        <strain evidence="12 13">LGCM 259</strain>
    </source>
</reference>
<protein>
    <submittedName>
        <fullName evidence="12">Transcriptional regulator FurA</fullName>
    </submittedName>
</protein>
<dbReference type="EMBL" id="CP034412">
    <property type="protein sequence ID" value="QCY46325.1"/>
    <property type="molecule type" value="Genomic_DNA"/>
</dbReference>
<keyword evidence="3" id="KW-0963">Cytoplasm</keyword>
<evidence type="ECO:0000256" key="3">
    <source>
        <dbReference type="ARBA" id="ARBA00022490"/>
    </source>
</evidence>
<evidence type="ECO:0000256" key="4">
    <source>
        <dbReference type="ARBA" id="ARBA00022491"/>
    </source>
</evidence>
<evidence type="ECO:0000256" key="1">
    <source>
        <dbReference type="ARBA" id="ARBA00004496"/>
    </source>
</evidence>
<evidence type="ECO:0000256" key="2">
    <source>
        <dbReference type="ARBA" id="ARBA00007957"/>
    </source>
</evidence>
<organism evidence="12 13">
    <name type="scientific">Glutamicibacter creatinolyticus</name>
    <dbReference type="NCBI Taxonomy" id="162496"/>
    <lineage>
        <taxon>Bacteria</taxon>
        <taxon>Bacillati</taxon>
        <taxon>Actinomycetota</taxon>
        <taxon>Actinomycetes</taxon>
        <taxon>Micrococcales</taxon>
        <taxon>Micrococcaceae</taxon>
        <taxon>Glutamicibacter</taxon>
    </lineage>
</organism>
<keyword evidence="8" id="KW-0805">Transcription regulation</keyword>
<keyword evidence="10" id="KW-0804">Transcription</keyword>
<evidence type="ECO:0000256" key="8">
    <source>
        <dbReference type="ARBA" id="ARBA00023015"/>
    </source>
</evidence>
<evidence type="ECO:0000256" key="10">
    <source>
        <dbReference type="ARBA" id="ARBA00023163"/>
    </source>
</evidence>
<evidence type="ECO:0000256" key="5">
    <source>
        <dbReference type="ARBA" id="ARBA00022723"/>
    </source>
</evidence>
<dbReference type="RefSeq" id="WP_246049721.1">
    <property type="nucleotide sequence ID" value="NZ_CP034412.1"/>
</dbReference>
<evidence type="ECO:0000313" key="12">
    <source>
        <dbReference type="EMBL" id="QCY46325.1"/>
    </source>
</evidence>
<feature type="binding site" evidence="11">
    <location>
        <position position="142"/>
    </location>
    <ligand>
        <name>Zn(2+)</name>
        <dbReference type="ChEBI" id="CHEBI:29105"/>
    </ligand>
</feature>
<feature type="binding site" evidence="11">
    <location>
        <position position="139"/>
    </location>
    <ligand>
        <name>Zn(2+)</name>
        <dbReference type="ChEBI" id="CHEBI:29105"/>
    </ligand>
</feature>
<dbReference type="GO" id="GO:1900376">
    <property type="term" value="P:regulation of secondary metabolite biosynthetic process"/>
    <property type="evidence" value="ECO:0007669"/>
    <property type="project" value="TreeGrafter"/>
</dbReference>
<dbReference type="SUPFAM" id="SSF46785">
    <property type="entry name" value="Winged helix' DNA-binding domain"/>
    <property type="match status" value="1"/>
</dbReference>
<accession>A0A5B7WSS1</accession>
<evidence type="ECO:0000256" key="6">
    <source>
        <dbReference type="ARBA" id="ARBA00022833"/>
    </source>
</evidence>
<gene>
    <name evidence="12" type="primary">furA_1</name>
    <name evidence="12" type="ORF">GcLGCM259_0560</name>
</gene>
<dbReference type="CDD" id="cd07153">
    <property type="entry name" value="Fur_like"/>
    <property type="match status" value="1"/>
</dbReference>
<dbReference type="GO" id="GO:0008270">
    <property type="term" value="F:zinc ion binding"/>
    <property type="evidence" value="ECO:0007669"/>
    <property type="project" value="TreeGrafter"/>
</dbReference>
<dbReference type="GO" id="GO:0003700">
    <property type="term" value="F:DNA-binding transcription factor activity"/>
    <property type="evidence" value="ECO:0007669"/>
    <property type="project" value="InterPro"/>
</dbReference>
<comment type="similarity">
    <text evidence="2">Belongs to the Fur family.</text>
</comment>
<keyword evidence="13" id="KW-1185">Reference proteome</keyword>
<comment type="subcellular location">
    <subcellularLocation>
        <location evidence="1">Cytoplasm</location>
    </subcellularLocation>
</comment>
<dbReference type="Gene3D" id="3.30.1490.190">
    <property type="match status" value="1"/>
</dbReference>
<dbReference type="Gene3D" id="1.10.10.10">
    <property type="entry name" value="Winged helix-like DNA-binding domain superfamily/Winged helix DNA-binding domain"/>
    <property type="match status" value="1"/>
</dbReference>
<proteinExistence type="inferred from homology"/>
<dbReference type="PANTHER" id="PTHR33202">
    <property type="entry name" value="ZINC UPTAKE REGULATION PROTEIN"/>
    <property type="match status" value="1"/>
</dbReference>
<evidence type="ECO:0000256" key="7">
    <source>
        <dbReference type="ARBA" id="ARBA00023004"/>
    </source>
</evidence>
<dbReference type="GO" id="GO:0000976">
    <property type="term" value="F:transcription cis-regulatory region binding"/>
    <property type="evidence" value="ECO:0007669"/>
    <property type="project" value="TreeGrafter"/>
</dbReference>
<dbReference type="InterPro" id="IPR043135">
    <property type="entry name" value="Fur_C"/>
</dbReference>
<dbReference type="GO" id="GO:0005737">
    <property type="term" value="C:cytoplasm"/>
    <property type="evidence" value="ECO:0007669"/>
    <property type="project" value="UniProtKB-SubCell"/>
</dbReference>
<keyword evidence="9" id="KW-0238">DNA-binding</keyword>
<sequence>MAHDQTDASHARWAEPLRAAGRRVTKQRVAVLDCATRHPHSTADELHRHAQQEIPGIALGTVHTVVNDLASSGLLRRLDVPHAGARYETRITDHHHAVCTQCGLVEDVALPTTAPACLDPNIVRGMKISVAEVLYHGTCAKCAASAGLNLP</sequence>
<keyword evidence="7" id="KW-0408">Iron</keyword>
<dbReference type="InterPro" id="IPR036390">
    <property type="entry name" value="WH_DNA-bd_sf"/>
</dbReference>
<feature type="binding site" evidence="11">
    <location>
        <position position="102"/>
    </location>
    <ligand>
        <name>Zn(2+)</name>
        <dbReference type="ChEBI" id="CHEBI:29105"/>
    </ligand>
</feature>
<name>A0A5B7WSS1_9MICC</name>
<evidence type="ECO:0000256" key="9">
    <source>
        <dbReference type="ARBA" id="ARBA00023125"/>
    </source>
</evidence>
<dbReference type="PANTHER" id="PTHR33202:SF18">
    <property type="entry name" value="TRANSCRIPTIONAL REGULATOR FURA"/>
    <property type="match status" value="1"/>
</dbReference>
<dbReference type="InterPro" id="IPR036388">
    <property type="entry name" value="WH-like_DNA-bd_sf"/>
</dbReference>
<dbReference type="KEGG" id="gcr:GcLGCM259_0560"/>
<keyword evidence="4" id="KW-0678">Repressor</keyword>
<dbReference type="AlphaFoldDB" id="A0A5B7WSS1"/>
<evidence type="ECO:0000313" key="13">
    <source>
        <dbReference type="Proteomes" id="UP000307000"/>
    </source>
</evidence>
<feature type="binding site" evidence="11">
    <location>
        <position position="99"/>
    </location>
    <ligand>
        <name>Zn(2+)</name>
        <dbReference type="ChEBI" id="CHEBI:29105"/>
    </ligand>
</feature>
<keyword evidence="5 11" id="KW-0479">Metal-binding</keyword>
<dbReference type="Proteomes" id="UP000307000">
    <property type="component" value="Chromosome"/>
</dbReference>
<dbReference type="GO" id="GO:0045892">
    <property type="term" value="P:negative regulation of DNA-templated transcription"/>
    <property type="evidence" value="ECO:0007669"/>
    <property type="project" value="TreeGrafter"/>
</dbReference>
<dbReference type="Pfam" id="PF01475">
    <property type="entry name" value="FUR"/>
    <property type="match status" value="1"/>
</dbReference>
<comment type="cofactor">
    <cofactor evidence="11">
        <name>Zn(2+)</name>
        <dbReference type="ChEBI" id="CHEBI:29105"/>
    </cofactor>
    <text evidence="11">Binds 1 zinc ion per subunit.</text>
</comment>
<evidence type="ECO:0000256" key="11">
    <source>
        <dbReference type="PIRSR" id="PIRSR602481-1"/>
    </source>
</evidence>
<keyword evidence="6 11" id="KW-0862">Zinc</keyword>